<dbReference type="HOGENOM" id="CLU_153383_1_0_1"/>
<dbReference type="InterPro" id="IPR009069">
    <property type="entry name" value="Cys_alpha_HP_mot_SF"/>
</dbReference>
<feature type="region of interest" description="Disordered" evidence="7">
    <location>
        <begin position="1"/>
        <end position="24"/>
    </location>
</feature>
<keyword evidence="10" id="KW-1185">Reference proteome</keyword>
<dbReference type="Pfam" id="PF06747">
    <property type="entry name" value="CHCH"/>
    <property type="match status" value="1"/>
</dbReference>
<reference evidence="10" key="1">
    <citation type="journal article" date="2012" name="G3 (Bethesda)">
        <title>Pichia sorbitophila, an interspecies yeast hybrid reveals early steps of genome resolution following polyploidization.</title>
        <authorList>
            <person name="Leh Louis V."/>
            <person name="Despons L."/>
            <person name="Friedrich A."/>
            <person name="Martin T."/>
            <person name="Durrens P."/>
            <person name="Casaregola S."/>
            <person name="Neuveglise C."/>
            <person name="Fairhead C."/>
            <person name="Marck C."/>
            <person name="Cruz J.A."/>
            <person name="Straub M.L."/>
            <person name="Kugler V."/>
            <person name="Sacerdot C."/>
            <person name="Uzunov Z."/>
            <person name="Thierry A."/>
            <person name="Weiss S."/>
            <person name="Bleykasten C."/>
            <person name="De Montigny J."/>
            <person name="Jacques N."/>
            <person name="Jung P."/>
            <person name="Lemaire M."/>
            <person name="Mallet S."/>
            <person name="Morel G."/>
            <person name="Richard G.F."/>
            <person name="Sarkar A."/>
            <person name="Savel G."/>
            <person name="Schacherer J."/>
            <person name="Seret M.L."/>
            <person name="Talla E."/>
            <person name="Samson G."/>
            <person name="Jubin C."/>
            <person name="Poulain J."/>
            <person name="Vacherie B."/>
            <person name="Barbe V."/>
            <person name="Pelletier E."/>
            <person name="Sherman D.J."/>
            <person name="Westhof E."/>
            <person name="Weissenbach J."/>
            <person name="Baret P.V."/>
            <person name="Wincker P."/>
            <person name="Gaillardin C."/>
            <person name="Dujon B."/>
            <person name="Souciet J.L."/>
        </authorList>
    </citation>
    <scope>NUCLEOTIDE SEQUENCE [LARGE SCALE GENOMIC DNA]</scope>
    <source>
        <strain evidence="10">CBS 270.75 / DBVPG 7215 / KCTC 17166 / NRRL Y-17582</strain>
    </source>
</reference>
<feature type="compositionally biased region" description="Basic and acidic residues" evidence="7">
    <location>
        <begin position="1"/>
        <end position="10"/>
    </location>
</feature>
<evidence type="ECO:0000256" key="6">
    <source>
        <dbReference type="ARBA" id="ARBA00041104"/>
    </source>
</evidence>
<evidence type="ECO:0000259" key="8">
    <source>
        <dbReference type="Pfam" id="PF06747"/>
    </source>
</evidence>
<evidence type="ECO:0000256" key="2">
    <source>
        <dbReference type="ARBA" id="ARBA00004569"/>
    </source>
</evidence>
<organism evidence="9 10">
    <name type="scientific">Eremothecium cymbalariae (strain CBS 270.75 / DBVPG 7215 / KCTC 17166 / NRRL Y-17582)</name>
    <name type="common">Yeast</name>
    <dbReference type="NCBI Taxonomy" id="931890"/>
    <lineage>
        <taxon>Eukaryota</taxon>
        <taxon>Fungi</taxon>
        <taxon>Dikarya</taxon>
        <taxon>Ascomycota</taxon>
        <taxon>Saccharomycotina</taxon>
        <taxon>Saccharomycetes</taxon>
        <taxon>Saccharomycetales</taxon>
        <taxon>Saccharomycetaceae</taxon>
        <taxon>Eremothecium</taxon>
    </lineage>
</organism>
<dbReference type="FunCoup" id="G8JXB6">
    <property type="interactions" value="13"/>
</dbReference>
<evidence type="ECO:0000313" key="9">
    <source>
        <dbReference type="EMBL" id="AET41490.1"/>
    </source>
</evidence>
<evidence type="ECO:0000256" key="7">
    <source>
        <dbReference type="SAM" id="MobiDB-lite"/>
    </source>
</evidence>
<evidence type="ECO:0000313" key="10">
    <source>
        <dbReference type="Proteomes" id="UP000006790"/>
    </source>
</evidence>
<dbReference type="OrthoDB" id="9971592at2759"/>
<evidence type="ECO:0000256" key="4">
    <source>
        <dbReference type="ARBA" id="ARBA00023157"/>
    </source>
</evidence>
<dbReference type="InterPro" id="IPR010625">
    <property type="entry name" value="CHCH"/>
</dbReference>
<dbReference type="eggNOG" id="KOG4618">
    <property type="taxonomic scope" value="Eukaryota"/>
</dbReference>
<protein>
    <recommendedName>
        <fullName evidence="6">Cytochrome c oxidase-assembly factor COX23, mitochondrial</fullName>
    </recommendedName>
</protein>
<keyword evidence="3" id="KW-0496">Mitochondrion</keyword>
<dbReference type="PROSITE" id="PS51808">
    <property type="entry name" value="CHCH"/>
    <property type="match status" value="1"/>
</dbReference>
<dbReference type="PANTHER" id="PTHR46811:SF1">
    <property type="entry name" value="COILED-COIL-HELIX-COILED-COIL-HELIX DOMAIN-CONTAINING PROTEIN 7"/>
    <property type="match status" value="1"/>
</dbReference>
<gene>
    <name evidence="9" type="ordered locus">Ecym_8205</name>
</gene>
<comment type="subcellular location">
    <subcellularLocation>
        <location evidence="2">Mitochondrion intermembrane space</location>
    </subcellularLocation>
</comment>
<sequence>MSKEPPKDHIPSQSPPKGNVVTDKTKVNFTPTSNDTSTFQFYPDDPEATLNRFKFYSKGASMYYDPCEESSKMSFKCLELNNYDRSLCHDYFDAYRECKKQWLKARREDNSKWQ</sequence>
<dbReference type="GO" id="GO:0005758">
    <property type="term" value="C:mitochondrial intermembrane space"/>
    <property type="evidence" value="ECO:0007669"/>
    <property type="project" value="UniProtKB-SubCell"/>
</dbReference>
<name>G8JXB6_ERECY</name>
<dbReference type="PANTHER" id="PTHR46811">
    <property type="entry name" value="COILED-COIL-HELIX-COILED-COIL-HELIX DOMAIN-CONTAINING PROTEIN 7"/>
    <property type="match status" value="1"/>
</dbReference>
<dbReference type="EMBL" id="CP002504">
    <property type="protein sequence ID" value="AET41490.1"/>
    <property type="molecule type" value="Genomic_DNA"/>
</dbReference>
<dbReference type="InParanoid" id="G8JXB6"/>
<comment type="function">
    <text evidence="1">Required for the assembly of cytochrome c oxidase.</text>
</comment>
<evidence type="ECO:0000256" key="3">
    <source>
        <dbReference type="ARBA" id="ARBA00023128"/>
    </source>
</evidence>
<dbReference type="GeneID" id="11471513"/>
<comment type="similarity">
    <text evidence="5">Belongs to the COX23 family.</text>
</comment>
<dbReference type="Proteomes" id="UP000006790">
    <property type="component" value="Chromosome 8"/>
</dbReference>
<dbReference type="AlphaFoldDB" id="G8JXB6"/>
<dbReference type="SUPFAM" id="SSF47072">
    <property type="entry name" value="Cysteine alpha-hairpin motif"/>
    <property type="match status" value="1"/>
</dbReference>
<proteinExistence type="inferred from homology"/>
<dbReference type="OMA" id="NPENHRH"/>
<feature type="domain" description="CHCH" evidence="8">
    <location>
        <begin position="67"/>
        <end position="101"/>
    </location>
</feature>
<dbReference type="GO" id="GO:0033617">
    <property type="term" value="P:mitochondrial respiratory chain complex IV assembly"/>
    <property type="evidence" value="ECO:0007669"/>
    <property type="project" value="EnsemblFungi"/>
</dbReference>
<dbReference type="Gene3D" id="1.10.287.1130">
    <property type="entry name" value="CytochromE C oxidase copper chaperone"/>
    <property type="match status" value="1"/>
</dbReference>
<dbReference type="RefSeq" id="XP_003648307.1">
    <property type="nucleotide sequence ID" value="XM_003648259.1"/>
</dbReference>
<keyword evidence="4" id="KW-1015">Disulfide bond</keyword>
<evidence type="ECO:0000256" key="5">
    <source>
        <dbReference type="ARBA" id="ARBA00038264"/>
    </source>
</evidence>
<dbReference type="KEGG" id="erc:Ecym_8205"/>
<accession>G8JXB6</accession>
<dbReference type="STRING" id="931890.G8JXB6"/>
<dbReference type="InterPro" id="IPR051040">
    <property type="entry name" value="COX23"/>
</dbReference>
<evidence type="ECO:0000256" key="1">
    <source>
        <dbReference type="ARBA" id="ARBA00003875"/>
    </source>
</evidence>